<dbReference type="InParanoid" id="A0A1X7T8T6"/>
<proteinExistence type="predicted"/>
<accession>A0A1X7T8T6</accession>
<reference evidence="1" key="1">
    <citation type="submission" date="2017-05" db="UniProtKB">
        <authorList>
            <consortium name="EnsemblMetazoa"/>
        </authorList>
    </citation>
    <scope>IDENTIFICATION</scope>
</reference>
<sequence>MILNTRRDGSDIFYHLKLILKQCVCFFSS</sequence>
<organism evidence="1">
    <name type="scientific">Amphimedon queenslandica</name>
    <name type="common">Sponge</name>
    <dbReference type="NCBI Taxonomy" id="400682"/>
    <lineage>
        <taxon>Eukaryota</taxon>
        <taxon>Metazoa</taxon>
        <taxon>Porifera</taxon>
        <taxon>Demospongiae</taxon>
        <taxon>Heteroscleromorpha</taxon>
        <taxon>Haplosclerida</taxon>
        <taxon>Niphatidae</taxon>
        <taxon>Amphimedon</taxon>
    </lineage>
</organism>
<dbReference type="EnsemblMetazoa" id="Aqu2.1.10682_001">
    <property type="protein sequence ID" value="Aqu2.1.10682_001"/>
    <property type="gene ID" value="Aqu2.1.10682"/>
</dbReference>
<evidence type="ECO:0000313" key="1">
    <source>
        <dbReference type="EnsemblMetazoa" id="Aqu2.1.10682_001"/>
    </source>
</evidence>
<name>A0A1X7T8T6_AMPQE</name>
<dbReference type="AlphaFoldDB" id="A0A1X7T8T6"/>
<protein>
    <submittedName>
        <fullName evidence="1">Uncharacterized protein</fullName>
    </submittedName>
</protein>